<dbReference type="EMBL" id="JAVEPI010000003">
    <property type="protein sequence ID" value="KAK1442949.1"/>
    <property type="molecule type" value="Genomic_DNA"/>
</dbReference>
<feature type="domain" description="T-SNARE coiled-coil homology" evidence="3">
    <location>
        <begin position="121"/>
        <end position="183"/>
    </location>
</feature>
<evidence type="ECO:0000313" key="5">
    <source>
        <dbReference type="Proteomes" id="UP001230268"/>
    </source>
</evidence>
<dbReference type="SUPFAM" id="SSF58038">
    <property type="entry name" value="SNARE fusion complex"/>
    <property type="match status" value="1"/>
</dbReference>
<name>A0AAD8LIR2_BABGI</name>
<protein>
    <recommendedName>
        <fullName evidence="3">t-SNARE coiled-coil homology domain-containing protein</fullName>
    </recommendedName>
</protein>
<sequence length="220" mass="25111">MALYQCEDELDRLILQLRASLHKFESLDEKEQSDRYNEALLLIERTKVAERNYQTEINGLKFQTKQSHLARLKDKQQRIKDLKERLDELGAVVEKNEAKNAEKLSSSGNLTNVKKLVAWGDDIQDKTQESITRIKILTVESEKIGAEVTKDIARQTESLNRVQSTITAVDENVIRANATLKQIAKGVLTERFMQILLVLIILLSTAIVLMFVYGGKGRRK</sequence>
<keyword evidence="2" id="KW-0472">Membrane</keyword>
<feature type="transmembrane region" description="Helical" evidence="2">
    <location>
        <begin position="192"/>
        <end position="213"/>
    </location>
</feature>
<keyword evidence="2" id="KW-0812">Transmembrane</keyword>
<dbReference type="InterPro" id="IPR000727">
    <property type="entry name" value="T_SNARE_dom"/>
</dbReference>
<dbReference type="AlphaFoldDB" id="A0AAD8LIR2"/>
<organism evidence="4 5">
    <name type="scientific">Babesia gibsoni</name>
    <dbReference type="NCBI Taxonomy" id="33632"/>
    <lineage>
        <taxon>Eukaryota</taxon>
        <taxon>Sar</taxon>
        <taxon>Alveolata</taxon>
        <taxon>Apicomplexa</taxon>
        <taxon>Aconoidasida</taxon>
        <taxon>Piroplasmida</taxon>
        <taxon>Babesiidae</taxon>
        <taxon>Babesia</taxon>
    </lineage>
</organism>
<evidence type="ECO:0000313" key="4">
    <source>
        <dbReference type="EMBL" id="KAK1442949.1"/>
    </source>
</evidence>
<proteinExistence type="predicted"/>
<dbReference type="Gene3D" id="1.20.5.110">
    <property type="match status" value="1"/>
</dbReference>
<evidence type="ECO:0000256" key="2">
    <source>
        <dbReference type="SAM" id="Phobius"/>
    </source>
</evidence>
<accession>A0AAD8LIR2</accession>
<dbReference type="Proteomes" id="UP001230268">
    <property type="component" value="Unassembled WGS sequence"/>
</dbReference>
<reference evidence="4" key="1">
    <citation type="submission" date="2023-08" db="EMBL/GenBank/DDBJ databases">
        <title>Draft sequence of the Babesia gibsoni genome.</title>
        <authorList>
            <person name="Yamagishi J.Y."/>
            <person name="Xuan X.X."/>
        </authorList>
    </citation>
    <scope>NUCLEOTIDE SEQUENCE</scope>
    <source>
        <strain evidence="4">Azabu</strain>
    </source>
</reference>
<evidence type="ECO:0000256" key="1">
    <source>
        <dbReference type="SAM" id="Coils"/>
    </source>
</evidence>
<keyword evidence="2" id="KW-1133">Transmembrane helix</keyword>
<evidence type="ECO:0000259" key="3">
    <source>
        <dbReference type="PROSITE" id="PS50192"/>
    </source>
</evidence>
<keyword evidence="5" id="KW-1185">Reference proteome</keyword>
<feature type="coiled-coil region" evidence="1">
    <location>
        <begin position="65"/>
        <end position="99"/>
    </location>
</feature>
<keyword evidence="1" id="KW-0175">Coiled coil</keyword>
<comment type="caution">
    <text evidence="4">The sequence shown here is derived from an EMBL/GenBank/DDBJ whole genome shotgun (WGS) entry which is preliminary data.</text>
</comment>
<gene>
    <name evidence="4" type="ORF">BgAZ_304670</name>
</gene>
<dbReference type="PROSITE" id="PS50192">
    <property type="entry name" value="T_SNARE"/>
    <property type="match status" value="1"/>
</dbReference>